<dbReference type="InterPro" id="IPR050312">
    <property type="entry name" value="IolE/XylAMocC-like"/>
</dbReference>
<dbReference type="AlphaFoldDB" id="A0AAU9CJD8"/>
<gene>
    <name evidence="2" type="primary">iolE</name>
    <name evidence="2" type="ORF">FUAX_05350</name>
</gene>
<dbReference type="InterPro" id="IPR030823">
    <property type="entry name" value="IolE/MocC"/>
</dbReference>
<evidence type="ECO:0000313" key="2">
    <source>
        <dbReference type="EMBL" id="BDD08103.1"/>
    </source>
</evidence>
<proteinExistence type="predicted"/>
<dbReference type="RefSeq" id="WP_338393379.1">
    <property type="nucleotide sequence ID" value="NZ_AP025314.1"/>
</dbReference>
<dbReference type="NCBIfam" id="TIGR04379">
    <property type="entry name" value="myo_inos_iolE"/>
    <property type="match status" value="1"/>
</dbReference>
<keyword evidence="3" id="KW-1185">Reference proteome</keyword>
<dbReference type="KEGG" id="fax:FUAX_05350"/>
<evidence type="ECO:0000313" key="3">
    <source>
        <dbReference type="Proteomes" id="UP001348817"/>
    </source>
</evidence>
<evidence type="ECO:0000259" key="1">
    <source>
        <dbReference type="Pfam" id="PF01261"/>
    </source>
</evidence>
<dbReference type="EMBL" id="AP025314">
    <property type="protein sequence ID" value="BDD08103.1"/>
    <property type="molecule type" value="Genomic_DNA"/>
</dbReference>
<feature type="domain" description="Xylose isomerase-like TIM barrel" evidence="1">
    <location>
        <begin position="35"/>
        <end position="280"/>
    </location>
</feature>
<reference evidence="2 3" key="1">
    <citation type="submission" date="2021-12" db="EMBL/GenBank/DDBJ databases">
        <title>Genome sequencing of bacteria with rrn-lacking chromosome and rrn-plasmid.</title>
        <authorList>
            <person name="Anda M."/>
            <person name="Iwasaki W."/>
        </authorList>
    </citation>
    <scope>NUCLEOTIDE SEQUENCE [LARGE SCALE GENOMIC DNA]</scope>
    <source>
        <strain evidence="2 3">DSM 100852</strain>
    </source>
</reference>
<dbReference type="PANTHER" id="PTHR12110">
    <property type="entry name" value="HYDROXYPYRUVATE ISOMERASE"/>
    <property type="match status" value="1"/>
</dbReference>
<protein>
    <submittedName>
        <fullName evidence="2">Inosose dehydratase</fullName>
    </submittedName>
</protein>
<dbReference type="SUPFAM" id="SSF51658">
    <property type="entry name" value="Xylose isomerase-like"/>
    <property type="match status" value="1"/>
</dbReference>
<dbReference type="Proteomes" id="UP001348817">
    <property type="component" value="Chromosome"/>
</dbReference>
<accession>A0AAU9CJD8</accession>
<organism evidence="2 3">
    <name type="scientific">Fulvitalea axinellae</name>
    <dbReference type="NCBI Taxonomy" id="1182444"/>
    <lineage>
        <taxon>Bacteria</taxon>
        <taxon>Pseudomonadati</taxon>
        <taxon>Bacteroidota</taxon>
        <taxon>Cytophagia</taxon>
        <taxon>Cytophagales</taxon>
        <taxon>Persicobacteraceae</taxon>
        <taxon>Fulvitalea</taxon>
    </lineage>
</organism>
<dbReference type="InterPro" id="IPR013022">
    <property type="entry name" value="Xyl_isomerase-like_TIM-brl"/>
</dbReference>
<dbReference type="InterPro" id="IPR036237">
    <property type="entry name" value="Xyl_isomerase-like_sf"/>
</dbReference>
<dbReference type="Gene3D" id="3.20.20.150">
    <property type="entry name" value="Divalent-metal-dependent TIM barrel enzymes"/>
    <property type="match status" value="1"/>
</dbReference>
<dbReference type="Pfam" id="PF01261">
    <property type="entry name" value="AP_endonuc_2"/>
    <property type="match status" value="1"/>
</dbReference>
<sequence length="305" mass="33756">MALNIQLGIAPIGWTNDDVPSLGGEIPFEQCVSEMALAGFTGCEVGNKYPKDPAVLKKALDLRGLRVANQWFSYTLSTDPFERVREEFEKQLDFLTAMGTKVVGGGECGNGVQCLEVPVLDRKVVFTEDQWKKVTYGLNELGKIARDRGIKLAFHHHMGTGIQSMEEVDRMLDSTDPENVFLNYDCGHFTFAGEDPVMALKKYIGRTAHVHLKDVRPAVLESVKADKKSFLDAVVAGVFTVPGDPDGCIDFPALFDILDQNDYSGWILVEAEQDPAIANPLEYAIIARKYIQQRLDALSLVKSPE</sequence>
<name>A0AAU9CJD8_9BACT</name>
<dbReference type="PANTHER" id="PTHR12110:SF41">
    <property type="entry name" value="INOSOSE DEHYDRATASE"/>
    <property type="match status" value="1"/>
</dbReference>